<reference evidence="1 2" key="1">
    <citation type="journal article" date="2021" name="BMC Genomics">
        <title>Datura genome reveals duplications of psychoactive alkaloid biosynthetic genes and high mutation rate following tissue culture.</title>
        <authorList>
            <person name="Rajewski A."/>
            <person name="Carter-House D."/>
            <person name="Stajich J."/>
            <person name="Litt A."/>
        </authorList>
    </citation>
    <scope>NUCLEOTIDE SEQUENCE [LARGE SCALE GENOMIC DNA]</scope>
    <source>
        <strain evidence="1">AR-01</strain>
    </source>
</reference>
<gene>
    <name evidence="1" type="ORF">HAX54_030023</name>
</gene>
<evidence type="ECO:0000313" key="1">
    <source>
        <dbReference type="EMBL" id="MCD9642955.1"/>
    </source>
</evidence>
<accession>A0ABS8V9S5</accession>
<protein>
    <submittedName>
        <fullName evidence="1">Uncharacterized protein</fullName>
    </submittedName>
</protein>
<sequence length="91" mass="10332">MVVAEEEMGEYLVVAEEERREREAAAARTVEAMALAVPGVLWGVTVWQRENPVVEVMGRIKVKRVKNGLMGRDLIEIELEFTMWPDFAKNG</sequence>
<evidence type="ECO:0000313" key="2">
    <source>
        <dbReference type="Proteomes" id="UP000823775"/>
    </source>
</evidence>
<name>A0ABS8V9S5_DATST</name>
<dbReference type="Proteomes" id="UP000823775">
    <property type="component" value="Unassembled WGS sequence"/>
</dbReference>
<organism evidence="1 2">
    <name type="scientific">Datura stramonium</name>
    <name type="common">Jimsonweed</name>
    <name type="synonym">Common thornapple</name>
    <dbReference type="NCBI Taxonomy" id="4076"/>
    <lineage>
        <taxon>Eukaryota</taxon>
        <taxon>Viridiplantae</taxon>
        <taxon>Streptophyta</taxon>
        <taxon>Embryophyta</taxon>
        <taxon>Tracheophyta</taxon>
        <taxon>Spermatophyta</taxon>
        <taxon>Magnoliopsida</taxon>
        <taxon>eudicotyledons</taxon>
        <taxon>Gunneridae</taxon>
        <taxon>Pentapetalae</taxon>
        <taxon>asterids</taxon>
        <taxon>lamiids</taxon>
        <taxon>Solanales</taxon>
        <taxon>Solanaceae</taxon>
        <taxon>Solanoideae</taxon>
        <taxon>Datureae</taxon>
        <taxon>Datura</taxon>
    </lineage>
</organism>
<keyword evidence="2" id="KW-1185">Reference proteome</keyword>
<proteinExistence type="predicted"/>
<dbReference type="EMBL" id="JACEIK010003748">
    <property type="protein sequence ID" value="MCD9642955.1"/>
    <property type="molecule type" value="Genomic_DNA"/>
</dbReference>
<comment type="caution">
    <text evidence="1">The sequence shown here is derived from an EMBL/GenBank/DDBJ whole genome shotgun (WGS) entry which is preliminary data.</text>
</comment>